<evidence type="ECO:0000256" key="2">
    <source>
        <dbReference type="ARBA" id="ARBA00009347"/>
    </source>
</evidence>
<comment type="cofactor">
    <cofactor evidence="1 7">
        <name>FAD</name>
        <dbReference type="ChEBI" id="CHEBI:57692"/>
    </cofactor>
</comment>
<dbReference type="GO" id="GO:0050660">
    <property type="term" value="F:flavin adenine dinucleotide binding"/>
    <property type="evidence" value="ECO:0007669"/>
    <property type="project" value="InterPro"/>
</dbReference>
<gene>
    <name evidence="11" type="ORF">I7412_31865</name>
</gene>
<dbReference type="Gene3D" id="1.10.540.10">
    <property type="entry name" value="Acyl-CoA dehydrogenase/oxidase, N-terminal domain"/>
    <property type="match status" value="1"/>
</dbReference>
<dbReference type="GO" id="GO:0033539">
    <property type="term" value="P:fatty acid beta-oxidation using acyl-CoA dehydrogenase"/>
    <property type="evidence" value="ECO:0007669"/>
    <property type="project" value="TreeGrafter"/>
</dbReference>
<comment type="caution">
    <text evidence="11">The sequence shown here is derived from an EMBL/GenBank/DDBJ whole genome shotgun (WGS) entry which is preliminary data.</text>
</comment>
<evidence type="ECO:0000256" key="4">
    <source>
        <dbReference type="ARBA" id="ARBA00022630"/>
    </source>
</evidence>
<comment type="similarity">
    <text evidence="2 7">Belongs to the acyl-CoA dehydrogenase family.</text>
</comment>
<evidence type="ECO:0000256" key="7">
    <source>
        <dbReference type="RuleBase" id="RU362125"/>
    </source>
</evidence>
<dbReference type="FunFam" id="2.40.110.10:FF:000002">
    <property type="entry name" value="Acyl-CoA dehydrogenase fadE12"/>
    <property type="match status" value="1"/>
</dbReference>
<dbReference type="RefSeq" id="WP_203006279.1">
    <property type="nucleotide sequence ID" value="NZ_JADWYU010000192.1"/>
</dbReference>
<evidence type="ECO:0000256" key="3">
    <source>
        <dbReference type="ARBA" id="ARBA00011738"/>
    </source>
</evidence>
<dbReference type="Pfam" id="PF02771">
    <property type="entry name" value="Acyl-CoA_dh_N"/>
    <property type="match status" value="1"/>
</dbReference>
<dbReference type="Pfam" id="PF02770">
    <property type="entry name" value="Acyl-CoA_dh_M"/>
    <property type="match status" value="1"/>
</dbReference>
<keyword evidence="12" id="KW-1185">Reference proteome</keyword>
<keyword evidence="5 7" id="KW-0274">FAD</keyword>
<dbReference type="PANTHER" id="PTHR48083">
    <property type="entry name" value="MEDIUM-CHAIN SPECIFIC ACYL-COA DEHYDROGENASE, MITOCHONDRIAL-RELATED"/>
    <property type="match status" value="1"/>
</dbReference>
<evidence type="ECO:0000259" key="8">
    <source>
        <dbReference type="Pfam" id="PF00441"/>
    </source>
</evidence>
<reference evidence="11" key="1">
    <citation type="submission" date="2020-12" db="EMBL/GenBank/DDBJ databases">
        <title>Genomic characterization of non-nitrogen-fixing Frankia strains.</title>
        <authorList>
            <person name="Carlos-Shanley C."/>
            <person name="Guerra T."/>
            <person name="Hahn D."/>
        </authorList>
    </citation>
    <scope>NUCLEOTIDE SEQUENCE</scope>
    <source>
        <strain evidence="11">CN6</strain>
    </source>
</reference>
<name>A0A937RK03_9ACTN</name>
<dbReference type="Proteomes" id="UP000604475">
    <property type="component" value="Unassembled WGS sequence"/>
</dbReference>
<dbReference type="GO" id="GO:0003995">
    <property type="term" value="F:acyl-CoA dehydrogenase activity"/>
    <property type="evidence" value="ECO:0007669"/>
    <property type="project" value="TreeGrafter"/>
</dbReference>
<comment type="subunit">
    <text evidence="3">Homodimer.</text>
</comment>
<evidence type="ECO:0000256" key="6">
    <source>
        <dbReference type="ARBA" id="ARBA00023002"/>
    </source>
</evidence>
<dbReference type="InterPro" id="IPR036250">
    <property type="entry name" value="AcylCo_DH-like_C"/>
</dbReference>
<feature type="domain" description="Acyl-CoA dehydrogenase/oxidase N-terminal" evidence="10">
    <location>
        <begin position="15"/>
        <end position="128"/>
    </location>
</feature>
<dbReference type="InterPro" id="IPR009100">
    <property type="entry name" value="AcylCoA_DH/oxidase_NM_dom_sf"/>
</dbReference>
<dbReference type="EMBL" id="JAEACQ010000281">
    <property type="protein sequence ID" value="MBL7631677.1"/>
    <property type="molecule type" value="Genomic_DNA"/>
</dbReference>
<evidence type="ECO:0000256" key="1">
    <source>
        <dbReference type="ARBA" id="ARBA00001974"/>
    </source>
</evidence>
<organism evidence="11 12">
    <name type="scientific">Frankia nepalensis</name>
    <dbReference type="NCBI Taxonomy" id="1836974"/>
    <lineage>
        <taxon>Bacteria</taxon>
        <taxon>Bacillati</taxon>
        <taxon>Actinomycetota</taxon>
        <taxon>Actinomycetes</taxon>
        <taxon>Frankiales</taxon>
        <taxon>Frankiaceae</taxon>
        <taxon>Frankia</taxon>
    </lineage>
</organism>
<dbReference type="Gene3D" id="1.20.140.10">
    <property type="entry name" value="Butyryl-CoA Dehydrogenase, subunit A, domain 3"/>
    <property type="match status" value="1"/>
</dbReference>
<dbReference type="InterPro" id="IPR046373">
    <property type="entry name" value="Acyl-CoA_Oxase/DH_mid-dom_sf"/>
</dbReference>
<protein>
    <submittedName>
        <fullName evidence="11">Acyl-CoA dehydrogenase family protein</fullName>
    </submittedName>
</protein>
<dbReference type="InterPro" id="IPR006091">
    <property type="entry name" value="Acyl-CoA_Oxase/DH_mid-dom"/>
</dbReference>
<dbReference type="InterPro" id="IPR050741">
    <property type="entry name" value="Acyl-CoA_dehydrogenase"/>
</dbReference>
<feature type="domain" description="Acyl-CoA oxidase/dehydrogenase middle" evidence="9">
    <location>
        <begin position="132"/>
        <end position="219"/>
    </location>
</feature>
<keyword evidence="4 7" id="KW-0285">Flavoprotein</keyword>
<dbReference type="PANTHER" id="PTHR48083:SF13">
    <property type="entry name" value="ACYL-COA DEHYDROGENASE FAMILY MEMBER 11"/>
    <property type="match status" value="1"/>
</dbReference>
<evidence type="ECO:0000313" key="11">
    <source>
        <dbReference type="EMBL" id="MBL7631677.1"/>
    </source>
</evidence>
<dbReference type="Pfam" id="PF00441">
    <property type="entry name" value="Acyl-CoA_dh_1"/>
    <property type="match status" value="1"/>
</dbReference>
<dbReference type="AlphaFoldDB" id="A0A937RK03"/>
<dbReference type="InterPro" id="IPR009075">
    <property type="entry name" value="AcylCo_DH/oxidase_C"/>
</dbReference>
<dbReference type="InterPro" id="IPR037069">
    <property type="entry name" value="AcylCoA_DH/ox_N_sf"/>
</dbReference>
<evidence type="ECO:0000313" key="12">
    <source>
        <dbReference type="Proteomes" id="UP000604475"/>
    </source>
</evidence>
<accession>A0A937RK03</accession>
<proteinExistence type="inferred from homology"/>
<dbReference type="InterPro" id="IPR013786">
    <property type="entry name" value="AcylCoA_DH/ox_N"/>
</dbReference>
<keyword evidence="6 7" id="KW-0560">Oxidoreductase</keyword>
<dbReference type="Gene3D" id="2.40.110.10">
    <property type="entry name" value="Butyryl-CoA Dehydrogenase, subunit A, domain 2"/>
    <property type="match status" value="1"/>
</dbReference>
<dbReference type="SUPFAM" id="SSF47203">
    <property type="entry name" value="Acyl-CoA dehydrogenase C-terminal domain-like"/>
    <property type="match status" value="1"/>
</dbReference>
<evidence type="ECO:0000259" key="10">
    <source>
        <dbReference type="Pfam" id="PF02771"/>
    </source>
</evidence>
<dbReference type="SUPFAM" id="SSF56645">
    <property type="entry name" value="Acyl-CoA dehydrogenase NM domain-like"/>
    <property type="match status" value="1"/>
</dbReference>
<sequence>MWDFETDPDYQRELDWAAAFLREEIEPLQYVVPNILDRANPVREALIPPLQRQVRERGLWATHLGPELGGPGHGQVKLALLNEILGALPTAPVIFGCQAPDSGNAEIIAVYGTEEHKKRYLQPLLDGEIYSCFSMTEPQGGSDPQTFTTNAVLDGDDWVINGEKWFSSNARYAEFLIVMAVTEPDGSPYRRHSMFIVPTDTPGVDIVRGVGHTGFEPLDEGTHAYLRFTDARVPKDNLLGGRGQAFAAAQTRLGGGRIHHAMRTVGMARRALDMMLERAVSRRTQGELLANKQLVQEMIAESWLDLEQFRLLVLRTAWRIDRYQDYQRVRGDISAVKLAMPGVLHRIASRALQVHGSLGVSQEMPFMGMIANAYHMGLADGPTEVHKTTLARSLLRGVEPAPGLWPTQHIPAKRDAALAKYADVLTTVGPR</sequence>
<evidence type="ECO:0000256" key="5">
    <source>
        <dbReference type="ARBA" id="ARBA00022827"/>
    </source>
</evidence>
<feature type="domain" description="Acyl-CoA dehydrogenase/oxidase C-terminal" evidence="8">
    <location>
        <begin position="246"/>
        <end position="395"/>
    </location>
</feature>
<evidence type="ECO:0000259" key="9">
    <source>
        <dbReference type="Pfam" id="PF02770"/>
    </source>
</evidence>
<dbReference type="GO" id="GO:0005737">
    <property type="term" value="C:cytoplasm"/>
    <property type="evidence" value="ECO:0007669"/>
    <property type="project" value="TreeGrafter"/>
</dbReference>